<dbReference type="STRING" id="13706.A0A1X2H453"/>
<dbReference type="GO" id="GO:0008270">
    <property type="term" value="F:zinc ion binding"/>
    <property type="evidence" value="ECO:0007669"/>
    <property type="project" value="UniProtKB-KW"/>
</dbReference>
<keyword evidence="7" id="KW-0539">Nucleus</keyword>
<proteinExistence type="inferred from homology"/>
<feature type="region of interest" description="Disordered" evidence="10">
    <location>
        <begin position="185"/>
        <end position="214"/>
    </location>
</feature>
<dbReference type="PROSITE" id="PS50157">
    <property type="entry name" value="ZINC_FINGER_C2H2_2"/>
    <property type="match status" value="3"/>
</dbReference>
<keyword evidence="4" id="KW-0677">Repeat</keyword>
<feature type="compositionally biased region" description="Low complexity" evidence="10">
    <location>
        <begin position="239"/>
        <end position="254"/>
    </location>
</feature>
<sequence>MPPRDRQACQWGDCGLTFEDPEALFEHLADDHVGRRSTNNLCLICRWNGCGAQAAKRDHLTSHLRVHLPIKPHACAICKKAFKRPQDLKKHEKIHTLEHKASLMSNQPGYKAVRRRRKPLNDDSRQSSRATSSAPSDAIKDMMNRLNSVSDFVHKDQPVSLSSADELDAMQSWLEQLAANIETGTCIYPSSNPPSSPGDQSLYPIQQRQQPHSQPYPAAWASMLSHTGNPLTASLLDTSPFCHPPSMSSSSSSPENQPEPAYPAAPKFWTPGITADVDTQKIDGPTPSEEVDFSQPPSMTYSQPQPLHLFQTQHEEAGLLGQQKRDKSWTLEERKDVVQLLNALAAPGTNLQPGQSDSPRNTTEKETDAHDVAVAGHDNDDNDDDGQSKYSSTPSSPALSCSAKRPISLLLSKNLNDDAEDERDSPYATLINQLQNLSCEESEDEMKKRHAETVDLLWHAVNRAKTALSKKSINRLVTPNAGAPSTVL</sequence>
<keyword evidence="3" id="KW-0479">Metal-binding</keyword>
<comment type="subcellular location">
    <subcellularLocation>
        <location evidence="1">Nucleus</location>
    </subcellularLocation>
</comment>
<evidence type="ECO:0000313" key="12">
    <source>
        <dbReference type="EMBL" id="ORY93176.1"/>
    </source>
</evidence>
<dbReference type="GO" id="GO:0005634">
    <property type="term" value="C:nucleus"/>
    <property type="evidence" value="ECO:0007669"/>
    <property type="project" value="UniProtKB-SubCell"/>
</dbReference>
<feature type="domain" description="C2H2-type" evidence="11">
    <location>
        <begin position="7"/>
        <end position="37"/>
    </location>
</feature>
<dbReference type="Proteomes" id="UP000242180">
    <property type="component" value="Unassembled WGS sequence"/>
</dbReference>
<evidence type="ECO:0000256" key="4">
    <source>
        <dbReference type="ARBA" id="ARBA00022737"/>
    </source>
</evidence>
<evidence type="ECO:0000256" key="10">
    <source>
        <dbReference type="SAM" id="MobiDB-lite"/>
    </source>
</evidence>
<dbReference type="FunFam" id="3.30.160.60:FF:002343">
    <property type="entry name" value="Zinc finger protein 33A"/>
    <property type="match status" value="1"/>
</dbReference>
<dbReference type="InterPro" id="IPR036236">
    <property type="entry name" value="Znf_C2H2_sf"/>
</dbReference>
<keyword evidence="2" id="KW-0678">Repressor</keyword>
<feature type="region of interest" description="Disordered" evidence="10">
    <location>
        <begin position="102"/>
        <end position="139"/>
    </location>
</feature>
<evidence type="ECO:0000256" key="9">
    <source>
        <dbReference type="PROSITE-ProRule" id="PRU00042"/>
    </source>
</evidence>
<comment type="caution">
    <text evidence="12">The sequence shown here is derived from an EMBL/GenBank/DDBJ whole genome shotgun (WGS) entry which is preliminary data.</text>
</comment>
<feature type="domain" description="C2H2-type" evidence="11">
    <location>
        <begin position="73"/>
        <end position="100"/>
    </location>
</feature>
<evidence type="ECO:0000313" key="13">
    <source>
        <dbReference type="Proteomes" id="UP000242180"/>
    </source>
</evidence>
<keyword evidence="13" id="KW-1185">Reference proteome</keyword>
<accession>A0A1X2H453</accession>
<reference evidence="12 13" key="1">
    <citation type="submission" date="2016-07" db="EMBL/GenBank/DDBJ databases">
        <title>Pervasive Adenine N6-methylation of Active Genes in Fungi.</title>
        <authorList>
            <consortium name="DOE Joint Genome Institute"/>
            <person name="Mondo S.J."/>
            <person name="Dannebaum R.O."/>
            <person name="Kuo R.C."/>
            <person name="Labutti K."/>
            <person name="Haridas S."/>
            <person name="Kuo A."/>
            <person name="Salamov A."/>
            <person name="Ahrendt S.R."/>
            <person name="Lipzen A."/>
            <person name="Sullivan W."/>
            <person name="Andreopoulos W.B."/>
            <person name="Clum A."/>
            <person name="Lindquist E."/>
            <person name="Daum C."/>
            <person name="Ramamoorthy G.K."/>
            <person name="Gryganskyi A."/>
            <person name="Culley D."/>
            <person name="Magnuson J.K."/>
            <person name="James T.Y."/>
            <person name="O'Malley M.A."/>
            <person name="Stajich J.E."/>
            <person name="Spatafora J.W."/>
            <person name="Visel A."/>
            <person name="Grigoriev I.V."/>
        </authorList>
    </citation>
    <scope>NUCLEOTIDE SEQUENCE [LARGE SCALE GENOMIC DNA]</scope>
    <source>
        <strain evidence="12 13">NRRL 2496</strain>
    </source>
</reference>
<feature type="compositionally biased region" description="Polar residues" evidence="10">
    <location>
        <begin position="295"/>
        <end position="304"/>
    </location>
</feature>
<feature type="region of interest" description="Disordered" evidence="10">
    <location>
        <begin position="345"/>
        <end position="401"/>
    </location>
</feature>
<dbReference type="SUPFAM" id="SSF57667">
    <property type="entry name" value="beta-beta-alpha zinc fingers"/>
    <property type="match status" value="2"/>
</dbReference>
<feature type="region of interest" description="Disordered" evidence="10">
    <location>
        <begin position="235"/>
        <end position="265"/>
    </location>
</feature>
<name>A0A1X2H453_SYNRA</name>
<dbReference type="AlphaFoldDB" id="A0A1X2H453"/>
<dbReference type="InParanoid" id="A0A1X2H453"/>
<evidence type="ECO:0000256" key="2">
    <source>
        <dbReference type="ARBA" id="ARBA00022491"/>
    </source>
</evidence>
<dbReference type="Pfam" id="PF00096">
    <property type="entry name" value="zf-C2H2"/>
    <property type="match status" value="1"/>
</dbReference>
<dbReference type="GO" id="GO:0045944">
    <property type="term" value="P:positive regulation of transcription by RNA polymerase II"/>
    <property type="evidence" value="ECO:0007669"/>
    <property type="project" value="TreeGrafter"/>
</dbReference>
<evidence type="ECO:0000256" key="1">
    <source>
        <dbReference type="ARBA" id="ARBA00004123"/>
    </source>
</evidence>
<feature type="region of interest" description="Disordered" evidence="10">
    <location>
        <begin position="277"/>
        <end position="304"/>
    </location>
</feature>
<dbReference type="PROSITE" id="PS00028">
    <property type="entry name" value="ZINC_FINGER_C2H2_1"/>
    <property type="match status" value="2"/>
</dbReference>
<keyword evidence="6" id="KW-0862">Zinc</keyword>
<evidence type="ECO:0000256" key="6">
    <source>
        <dbReference type="ARBA" id="ARBA00022833"/>
    </source>
</evidence>
<comment type="similarity">
    <text evidence="8">Belongs to the pacC/RIM101 family.</text>
</comment>
<evidence type="ECO:0000259" key="11">
    <source>
        <dbReference type="PROSITE" id="PS50157"/>
    </source>
</evidence>
<dbReference type="Gene3D" id="3.30.160.60">
    <property type="entry name" value="Classic Zinc Finger"/>
    <property type="match status" value="2"/>
</dbReference>
<evidence type="ECO:0000256" key="5">
    <source>
        <dbReference type="ARBA" id="ARBA00022771"/>
    </source>
</evidence>
<organism evidence="12 13">
    <name type="scientific">Syncephalastrum racemosum</name>
    <name type="common">Filamentous fungus</name>
    <dbReference type="NCBI Taxonomy" id="13706"/>
    <lineage>
        <taxon>Eukaryota</taxon>
        <taxon>Fungi</taxon>
        <taxon>Fungi incertae sedis</taxon>
        <taxon>Mucoromycota</taxon>
        <taxon>Mucoromycotina</taxon>
        <taxon>Mucoromycetes</taxon>
        <taxon>Mucorales</taxon>
        <taxon>Syncephalastraceae</taxon>
        <taxon>Syncephalastrum</taxon>
    </lineage>
</organism>
<evidence type="ECO:0000256" key="7">
    <source>
        <dbReference type="ARBA" id="ARBA00023242"/>
    </source>
</evidence>
<dbReference type="PANTHER" id="PTHR47257">
    <property type="entry name" value="PH-RESPONSE TRANSCRIPTION FACTOR PACC/RIM101"/>
    <property type="match status" value="1"/>
</dbReference>
<feature type="compositionally biased region" description="Polar residues" evidence="10">
    <location>
        <begin position="197"/>
        <end position="213"/>
    </location>
</feature>
<evidence type="ECO:0000256" key="3">
    <source>
        <dbReference type="ARBA" id="ARBA00022723"/>
    </source>
</evidence>
<dbReference type="OrthoDB" id="6155966at2759"/>
<keyword evidence="5 9" id="KW-0863">Zinc-finger</keyword>
<protein>
    <recommendedName>
        <fullName evidence="11">C2H2-type domain-containing protein</fullName>
    </recommendedName>
</protein>
<dbReference type="EMBL" id="MCGN01000009">
    <property type="protein sequence ID" value="ORY93176.1"/>
    <property type="molecule type" value="Genomic_DNA"/>
</dbReference>
<feature type="compositionally biased region" description="Basic and acidic residues" evidence="10">
    <location>
        <begin position="362"/>
        <end position="371"/>
    </location>
</feature>
<dbReference type="SMART" id="SM00355">
    <property type="entry name" value="ZnF_C2H2"/>
    <property type="match status" value="3"/>
</dbReference>
<evidence type="ECO:0000256" key="8">
    <source>
        <dbReference type="ARBA" id="ARBA00038089"/>
    </source>
</evidence>
<dbReference type="InterPro" id="IPR013087">
    <property type="entry name" value="Znf_C2H2_type"/>
</dbReference>
<gene>
    <name evidence="12" type="ORF">BCR43DRAFT_507608</name>
</gene>
<dbReference type="InterPro" id="IPR050806">
    <property type="entry name" value="pacC/RIM101"/>
</dbReference>
<feature type="compositionally biased region" description="Low complexity" evidence="10">
    <location>
        <begin position="388"/>
        <end position="401"/>
    </location>
</feature>
<feature type="compositionally biased region" description="Polar residues" evidence="10">
    <location>
        <begin position="349"/>
        <end position="361"/>
    </location>
</feature>
<feature type="domain" description="C2H2-type" evidence="11">
    <location>
        <begin position="43"/>
        <end position="72"/>
    </location>
</feature>
<dbReference type="PANTHER" id="PTHR47257:SF1">
    <property type="entry name" value="PH-RESPONSE TRANSCRIPTION FACTOR PACC_RIM101"/>
    <property type="match status" value="1"/>
</dbReference>